<evidence type="ECO:0000313" key="5">
    <source>
        <dbReference type="EMBL" id="NUU74927.1"/>
    </source>
</evidence>
<dbReference type="PROSITE" id="PS01124">
    <property type="entry name" value="HTH_ARAC_FAMILY_2"/>
    <property type="match status" value="1"/>
</dbReference>
<evidence type="ECO:0000256" key="2">
    <source>
        <dbReference type="ARBA" id="ARBA00023125"/>
    </source>
</evidence>
<dbReference type="InterPro" id="IPR018060">
    <property type="entry name" value="HTH_AraC"/>
</dbReference>
<reference evidence="5 6" key="1">
    <citation type="submission" date="2020-05" db="EMBL/GenBank/DDBJ databases">
        <title>Genome Sequencing of Type Strains.</title>
        <authorList>
            <person name="Lemaire J.F."/>
            <person name="Inderbitzin P."/>
            <person name="Gregorio O.A."/>
            <person name="Collins S.B."/>
            <person name="Wespe N."/>
            <person name="Knight-Connoni V."/>
        </authorList>
    </citation>
    <scope>NUCLEOTIDE SEQUENCE [LARGE SCALE GENOMIC DNA]</scope>
    <source>
        <strain evidence="5 6">LMG 21957</strain>
    </source>
</reference>
<organism evidence="5 6">
    <name type="scientific">Paenibacillus xylanilyticus</name>
    <dbReference type="NCBI Taxonomy" id="248903"/>
    <lineage>
        <taxon>Bacteria</taxon>
        <taxon>Bacillati</taxon>
        <taxon>Bacillota</taxon>
        <taxon>Bacilli</taxon>
        <taxon>Bacillales</taxon>
        <taxon>Paenibacillaceae</taxon>
        <taxon>Paenibacillus</taxon>
    </lineage>
</organism>
<protein>
    <submittedName>
        <fullName evidence="5">Helix-turn-helix domain-containing protein</fullName>
    </submittedName>
</protein>
<evidence type="ECO:0000313" key="6">
    <source>
        <dbReference type="Proteomes" id="UP000526125"/>
    </source>
</evidence>
<dbReference type="AlphaFoldDB" id="A0A7Y6BTZ7"/>
<evidence type="ECO:0000259" key="4">
    <source>
        <dbReference type="PROSITE" id="PS01124"/>
    </source>
</evidence>
<accession>A0A7Y6BTZ7</accession>
<comment type="caution">
    <text evidence="5">The sequence shown here is derived from an EMBL/GenBank/DDBJ whole genome shotgun (WGS) entry which is preliminary data.</text>
</comment>
<dbReference type="RefSeq" id="WP_175394788.1">
    <property type="nucleotide sequence ID" value="NZ_JABMCB010000160.1"/>
</dbReference>
<dbReference type="InterPro" id="IPR003313">
    <property type="entry name" value="AraC-bd"/>
</dbReference>
<dbReference type="EMBL" id="JABMCB010000160">
    <property type="protein sequence ID" value="NUU74927.1"/>
    <property type="molecule type" value="Genomic_DNA"/>
</dbReference>
<keyword evidence="3" id="KW-0804">Transcription</keyword>
<dbReference type="PANTHER" id="PTHR43280:SF2">
    <property type="entry name" value="HTH-TYPE TRANSCRIPTIONAL REGULATOR EXSA"/>
    <property type="match status" value="1"/>
</dbReference>
<dbReference type="InterPro" id="IPR037923">
    <property type="entry name" value="HTH-like"/>
</dbReference>
<dbReference type="SUPFAM" id="SSF46689">
    <property type="entry name" value="Homeodomain-like"/>
    <property type="match status" value="1"/>
</dbReference>
<dbReference type="Pfam" id="PF12833">
    <property type="entry name" value="HTH_18"/>
    <property type="match status" value="1"/>
</dbReference>
<dbReference type="InterPro" id="IPR018062">
    <property type="entry name" value="HTH_AraC-typ_CS"/>
</dbReference>
<evidence type="ECO:0000256" key="3">
    <source>
        <dbReference type="ARBA" id="ARBA00023163"/>
    </source>
</evidence>
<evidence type="ECO:0000256" key="1">
    <source>
        <dbReference type="ARBA" id="ARBA00023015"/>
    </source>
</evidence>
<dbReference type="PANTHER" id="PTHR43280">
    <property type="entry name" value="ARAC-FAMILY TRANSCRIPTIONAL REGULATOR"/>
    <property type="match status" value="1"/>
</dbReference>
<proteinExistence type="predicted"/>
<dbReference type="SMART" id="SM00342">
    <property type="entry name" value="HTH_ARAC"/>
    <property type="match status" value="1"/>
</dbReference>
<keyword evidence="1" id="KW-0805">Transcription regulation</keyword>
<keyword evidence="2" id="KW-0238">DNA-binding</keyword>
<dbReference type="InterPro" id="IPR009057">
    <property type="entry name" value="Homeodomain-like_sf"/>
</dbReference>
<dbReference type="Gene3D" id="2.60.120.280">
    <property type="entry name" value="Regulatory protein AraC"/>
    <property type="match status" value="1"/>
</dbReference>
<dbReference type="Proteomes" id="UP000526125">
    <property type="component" value="Unassembled WGS sequence"/>
</dbReference>
<dbReference type="InterPro" id="IPR020449">
    <property type="entry name" value="Tscrpt_reg_AraC-type_HTH"/>
</dbReference>
<dbReference type="GO" id="GO:0043565">
    <property type="term" value="F:sequence-specific DNA binding"/>
    <property type="evidence" value="ECO:0007669"/>
    <property type="project" value="InterPro"/>
</dbReference>
<name>A0A7Y6BTZ7_9BACL</name>
<dbReference type="Pfam" id="PF02311">
    <property type="entry name" value="AraC_binding"/>
    <property type="match status" value="1"/>
</dbReference>
<gene>
    <name evidence="5" type="ORF">HP552_06675</name>
</gene>
<dbReference type="GO" id="GO:0003700">
    <property type="term" value="F:DNA-binding transcription factor activity"/>
    <property type="evidence" value="ECO:0007669"/>
    <property type="project" value="InterPro"/>
</dbReference>
<dbReference type="PRINTS" id="PR00032">
    <property type="entry name" value="HTHARAC"/>
</dbReference>
<dbReference type="PROSITE" id="PS00041">
    <property type="entry name" value="HTH_ARAC_FAMILY_1"/>
    <property type="match status" value="1"/>
</dbReference>
<dbReference type="SUPFAM" id="SSF51215">
    <property type="entry name" value="Regulatory protein AraC"/>
    <property type="match status" value="1"/>
</dbReference>
<keyword evidence="6" id="KW-1185">Reference proteome</keyword>
<feature type="domain" description="HTH araC/xylS-type" evidence="4">
    <location>
        <begin position="177"/>
        <end position="275"/>
    </location>
</feature>
<sequence length="281" mass="32331">MAEKHADYAIHETRPFGILIAGHYEEKKGYEIHRPSGSIDWLLMYTLSGEGVIQHGKNSISCTSGDVAILLPGLPHHYETKQEHWEFIWVHFIPDPNWSTWLKLPEMSDRFFFQQIASEELQHDVHNALQRLVRHGRSEGSSELHRRLAELALEETLIRIQQTFPPDVPATMDPRIAEMMRHLQMYPAQKVSIPELASRCCLSTSRLSHLFKEQVGDTILNTVHKFRLEKAAQLLNGTNRQIAEIAADVGFDCGIHFTRKFREAFGETPSAYRKRKNSPQQ</sequence>
<dbReference type="Gene3D" id="1.10.10.60">
    <property type="entry name" value="Homeodomain-like"/>
    <property type="match status" value="2"/>
</dbReference>